<organism evidence="11 12">
    <name type="scientific">Clathrus columnatus</name>
    <dbReference type="NCBI Taxonomy" id="1419009"/>
    <lineage>
        <taxon>Eukaryota</taxon>
        <taxon>Fungi</taxon>
        <taxon>Dikarya</taxon>
        <taxon>Basidiomycota</taxon>
        <taxon>Agaricomycotina</taxon>
        <taxon>Agaricomycetes</taxon>
        <taxon>Phallomycetidae</taxon>
        <taxon>Phallales</taxon>
        <taxon>Clathraceae</taxon>
        <taxon>Clathrus</taxon>
    </lineage>
</organism>
<comment type="caution">
    <text evidence="11">The sequence shown here is derived from an EMBL/GenBank/DDBJ whole genome shotgun (WGS) entry which is preliminary data.</text>
</comment>
<feature type="domain" description="USP" evidence="9">
    <location>
        <begin position="407"/>
        <end position="1079"/>
    </location>
</feature>
<feature type="domain" description="DUSP" evidence="10">
    <location>
        <begin position="79"/>
        <end position="191"/>
    </location>
</feature>
<sequence>MLPDAIDGSNTSRKRPRSASKNPDSTESSPKRATSEGPSLISESGKIPGHDEMETVSYGDVWANLSDGPVVSSKWKNSMSQGWRRQLGKEKLAIFTPHMQQSLKAGDSWYIVSLKWLNDWKMACGGEVNKEGIKDESSLGPVDNSMLLDEAGFLKAELEDETDFKLVPRSMWHLFIEWYGSPPHILERTVVAIGRSELIVDCFLPRLNVHRLRSDSGTNTTENTQPMKIETSLRSPAMNFFIKICRIFKSKPDDTRCYRVDGIDGPDNGPEYPLGLFQKSEHTLLEIYPHNSSISLSDLQVNPLDHIVVEIKGEVWPSDIRPSEASSIPTPAEPTKQEYTFKSGGFFGEVSNRLGITSATRSVNGQTEASTILKPALSLINKVKQASSSSRTPGLLGLGNLFCGETTKVDPSGNTCFMNSALQCLAHNEELTEYFMTDLYREELNRSNPLGMGGEIAESYGALLSRIWATSGGSSYSPREFKQQLQRFAPQFSGYQQHDSQEFLAFLLDGLHEDLNRVLQKPYVENPDWEGGGDKELVELARRSWEGYISRNDSAIVDLFQGQYKSTLVCPECHKVSITFDPFMYLTLPLPVKKKWYHEIYFVPWDLERPHLKIPVEIDNDLSFKELRRLIGRWMGVDAEHLVILEIFQHRFYKYLDDNTVVSDANPTDHVTCYELPCKLRVNERSFPSTSDNYLIVPVCMASAKPRSYSSQPDLIGHPFFLALTTEESRSLEAIYGALVKRVKRWTKNASTLYKYNGVNRPYDKEESLGDSELAASSSEIRGDGEFAIAKAGEEGVDISDIRTLEDADMVEVLSAPLGPQSELFDMDLYHLNSVRLSLEASYSMKKVPWGERQHDGQSLIIPGDIIYCKWEDTMESFFFKEFACWNPIDFQEFIHPEYEATRKANNKKQVDLSIEDCLDEFTKEEQLGEDDPWYCPRCKKHQQATKNLQIWKAPDVLVVHLKRFSNSRVLRDKIDAFIDFPVQGLDLEARVGERRSARTLAEQGYPLDTLGLDTNESLVYDLFGVDEHLGGLGGGHYRAYVKNHVDGEWYHFDDTHVTKCRASEAVNRNAYLLFYRRRATRPLGGKTHSKIQQLRQSNTDEEVLLPTPPDETVAFYVDDPSPNPEPWTPSLTLPLDSISSSSSPPALEDGDTPPGLDSTFTDALERSNLQFHMPNRLSVFQDRIGSPVSSSSNEAEDGGSDNDPSSPPFRKAILKPATFGPSNMDGFTMSPSWDDIAPEKSVDWEHRDLNRTRNLQGGLPSPESDDINDS</sequence>
<dbReference type="Gene3D" id="3.90.70.10">
    <property type="entry name" value="Cysteine proteinases"/>
    <property type="match status" value="2"/>
</dbReference>
<dbReference type="InterPro" id="IPR038765">
    <property type="entry name" value="Papain-like_cys_pep_sf"/>
</dbReference>
<dbReference type="SMART" id="SM00695">
    <property type="entry name" value="DUSP"/>
    <property type="match status" value="1"/>
</dbReference>
<dbReference type="PANTHER" id="PTHR21646:SF24">
    <property type="entry name" value="UBIQUITIN CARBOXYL-TERMINAL HYDROLASE"/>
    <property type="match status" value="1"/>
</dbReference>
<feature type="region of interest" description="Disordered" evidence="8">
    <location>
        <begin position="1085"/>
        <end position="1160"/>
    </location>
</feature>
<keyword evidence="7" id="KW-0788">Thiol protease</keyword>
<evidence type="ECO:0000259" key="10">
    <source>
        <dbReference type="PROSITE" id="PS51283"/>
    </source>
</evidence>
<evidence type="ECO:0000256" key="6">
    <source>
        <dbReference type="ARBA" id="ARBA00022801"/>
    </source>
</evidence>
<evidence type="ECO:0000256" key="8">
    <source>
        <dbReference type="SAM" id="MobiDB-lite"/>
    </source>
</evidence>
<evidence type="ECO:0000259" key="9">
    <source>
        <dbReference type="PROSITE" id="PS50235"/>
    </source>
</evidence>
<keyword evidence="6" id="KW-0378">Hydrolase</keyword>
<evidence type="ECO:0000256" key="5">
    <source>
        <dbReference type="ARBA" id="ARBA00022786"/>
    </source>
</evidence>
<dbReference type="PROSITE" id="PS50235">
    <property type="entry name" value="USP_3"/>
    <property type="match status" value="1"/>
</dbReference>
<dbReference type="PROSITE" id="PS51283">
    <property type="entry name" value="DUSP"/>
    <property type="match status" value="1"/>
</dbReference>
<dbReference type="InterPro" id="IPR018200">
    <property type="entry name" value="USP_CS"/>
</dbReference>
<evidence type="ECO:0000256" key="7">
    <source>
        <dbReference type="ARBA" id="ARBA00022807"/>
    </source>
</evidence>
<gene>
    <name evidence="11" type="ORF">Clacol_005514</name>
</gene>
<dbReference type="AlphaFoldDB" id="A0AAV5A9J3"/>
<keyword evidence="12" id="KW-1185">Reference proteome</keyword>
<proteinExistence type="inferred from homology"/>
<protein>
    <recommendedName>
        <fullName evidence="3">ubiquitinyl hydrolase 1</fullName>
        <ecNumber evidence="3">3.4.19.12</ecNumber>
    </recommendedName>
</protein>
<dbReference type="Pfam" id="PF06337">
    <property type="entry name" value="DUSP"/>
    <property type="match status" value="1"/>
</dbReference>
<name>A0AAV5A9J3_9AGAM</name>
<dbReference type="InterPro" id="IPR035927">
    <property type="entry name" value="DUSP-like_sf"/>
</dbReference>
<evidence type="ECO:0000256" key="1">
    <source>
        <dbReference type="ARBA" id="ARBA00000707"/>
    </source>
</evidence>
<reference evidence="11" key="1">
    <citation type="submission" date="2021-10" db="EMBL/GenBank/DDBJ databases">
        <title>De novo Genome Assembly of Clathrus columnatus (Basidiomycota, Fungi) Using Illumina and Nanopore Sequence Data.</title>
        <authorList>
            <person name="Ogiso-Tanaka E."/>
            <person name="Itagaki H."/>
            <person name="Hosoya T."/>
            <person name="Hosaka K."/>
        </authorList>
    </citation>
    <scope>NUCLEOTIDE SEQUENCE</scope>
    <source>
        <strain evidence="11">MO-923</strain>
    </source>
</reference>
<dbReference type="GO" id="GO:0004843">
    <property type="term" value="F:cysteine-type deubiquitinase activity"/>
    <property type="evidence" value="ECO:0007669"/>
    <property type="project" value="UniProtKB-EC"/>
</dbReference>
<feature type="compositionally biased region" description="Basic and acidic residues" evidence="8">
    <location>
        <begin position="1238"/>
        <end position="1252"/>
    </location>
</feature>
<evidence type="ECO:0000313" key="12">
    <source>
        <dbReference type="Proteomes" id="UP001050691"/>
    </source>
</evidence>
<keyword evidence="5" id="KW-0833">Ubl conjugation pathway</keyword>
<feature type="compositionally biased region" description="Low complexity" evidence="8">
    <location>
        <begin position="1130"/>
        <end position="1148"/>
    </location>
</feature>
<feature type="region of interest" description="Disordered" evidence="8">
    <location>
        <begin position="1"/>
        <end position="52"/>
    </location>
</feature>
<evidence type="ECO:0000256" key="4">
    <source>
        <dbReference type="ARBA" id="ARBA00022670"/>
    </source>
</evidence>
<dbReference type="SUPFAM" id="SSF143791">
    <property type="entry name" value="DUSP-like"/>
    <property type="match status" value="1"/>
</dbReference>
<dbReference type="Gene3D" id="3.30.2230.10">
    <property type="entry name" value="DUSP-like"/>
    <property type="match status" value="1"/>
</dbReference>
<feature type="region of interest" description="Disordered" evidence="8">
    <location>
        <begin position="1184"/>
        <end position="1271"/>
    </location>
</feature>
<comment type="similarity">
    <text evidence="2">Belongs to the peptidase C19 family.</text>
</comment>
<dbReference type="Pfam" id="PF00443">
    <property type="entry name" value="UCH"/>
    <property type="match status" value="1"/>
</dbReference>
<dbReference type="PANTHER" id="PTHR21646">
    <property type="entry name" value="UBIQUITIN CARBOXYL-TERMINAL HYDROLASE"/>
    <property type="match status" value="1"/>
</dbReference>
<dbReference type="PROSITE" id="PS00973">
    <property type="entry name" value="USP_2"/>
    <property type="match status" value="1"/>
</dbReference>
<dbReference type="InterPro" id="IPR001394">
    <property type="entry name" value="Peptidase_C19_UCH"/>
</dbReference>
<evidence type="ECO:0000313" key="11">
    <source>
        <dbReference type="EMBL" id="GJJ11282.1"/>
    </source>
</evidence>
<accession>A0AAV5A9J3</accession>
<comment type="catalytic activity">
    <reaction evidence="1">
        <text>Thiol-dependent hydrolysis of ester, thioester, amide, peptide and isopeptide bonds formed by the C-terminal Gly of ubiquitin (a 76-residue protein attached to proteins as an intracellular targeting signal).</text>
        <dbReference type="EC" id="3.4.19.12"/>
    </reaction>
</comment>
<evidence type="ECO:0000256" key="2">
    <source>
        <dbReference type="ARBA" id="ARBA00009085"/>
    </source>
</evidence>
<keyword evidence="4" id="KW-0645">Protease</keyword>
<evidence type="ECO:0000256" key="3">
    <source>
        <dbReference type="ARBA" id="ARBA00012759"/>
    </source>
</evidence>
<dbReference type="GO" id="GO:0006508">
    <property type="term" value="P:proteolysis"/>
    <property type="evidence" value="ECO:0007669"/>
    <property type="project" value="UniProtKB-KW"/>
</dbReference>
<dbReference type="Proteomes" id="UP001050691">
    <property type="component" value="Unassembled WGS sequence"/>
</dbReference>
<dbReference type="GO" id="GO:0016579">
    <property type="term" value="P:protein deubiquitination"/>
    <property type="evidence" value="ECO:0007669"/>
    <property type="project" value="InterPro"/>
</dbReference>
<dbReference type="SUPFAM" id="SSF54001">
    <property type="entry name" value="Cysteine proteinases"/>
    <property type="match status" value="1"/>
</dbReference>
<feature type="compositionally biased region" description="Polar residues" evidence="8">
    <location>
        <begin position="19"/>
        <end position="28"/>
    </location>
</feature>
<dbReference type="EMBL" id="BPWL01000006">
    <property type="protein sequence ID" value="GJJ11282.1"/>
    <property type="molecule type" value="Genomic_DNA"/>
</dbReference>
<dbReference type="InterPro" id="IPR050185">
    <property type="entry name" value="Ub_carboxyl-term_hydrolase"/>
</dbReference>
<dbReference type="InterPro" id="IPR028889">
    <property type="entry name" value="USP"/>
</dbReference>
<dbReference type="InterPro" id="IPR006615">
    <property type="entry name" value="Pept_C19_DUSP"/>
</dbReference>
<dbReference type="EC" id="3.4.19.12" evidence="3"/>